<feature type="transmembrane region" description="Helical" evidence="1">
    <location>
        <begin position="189"/>
        <end position="210"/>
    </location>
</feature>
<evidence type="ECO:0000256" key="1">
    <source>
        <dbReference type="SAM" id="Phobius"/>
    </source>
</evidence>
<accession>A0ABR9ZWD7</accession>
<feature type="transmembrane region" description="Helical" evidence="1">
    <location>
        <begin position="104"/>
        <end position="125"/>
    </location>
</feature>
<evidence type="ECO:0000313" key="2">
    <source>
        <dbReference type="EMBL" id="MBF4694200.1"/>
    </source>
</evidence>
<dbReference type="InterPro" id="IPR031617">
    <property type="entry name" value="PelG"/>
</dbReference>
<feature type="transmembrane region" description="Helical" evidence="1">
    <location>
        <begin position="230"/>
        <end position="255"/>
    </location>
</feature>
<feature type="transmembrane region" description="Helical" evidence="1">
    <location>
        <begin position="366"/>
        <end position="390"/>
    </location>
</feature>
<keyword evidence="1" id="KW-0812">Transmembrane</keyword>
<dbReference type="RefSeq" id="WP_194702437.1">
    <property type="nucleotide sequence ID" value="NZ_JADKNH010000008.1"/>
</dbReference>
<feature type="transmembrane region" description="Helical" evidence="1">
    <location>
        <begin position="165"/>
        <end position="183"/>
    </location>
</feature>
<feature type="transmembrane region" description="Helical" evidence="1">
    <location>
        <begin position="275"/>
        <end position="293"/>
    </location>
</feature>
<sequence length="481" mass="55617">MAGIGFELKKLYSERGILRGLRAFLYSFVVTVGPMILCILLITFMQYLLEEKGENYLSRQVFVAVIQYAFIFSLLISGGAAMYLSRFFADMMYVEKLEEILNGLDFAIIVSLAIGTVEALVFLYFSSLDFITALMAYCLFMILIIVWEYAIIITAIKNYKKIFRIYLSGVLIGVLVTIIMFILDVRNSNYYLFAILVTFSIIATRLIYYIRSVFKTREQFSVRVIESLDIYGRLVWVGFFMNAGIYIQNMVYWMTDDATVVATTFRVAPFYDVPMFYAFMTVIPAMIFFIIFFETNFYDRYKDYYDQIIHGGGLKEMESSKKTMIRALYQEYSGVMEIQLFFTIVFLLLGRVLLPRMGVSQSSVDIYSILTFGCYIYAGIYVCVMVLLYFDDIQGATMVSFSFFMTDLVFTIISLRFGDRATGFGFFLSTVVTFVIGYYRLSYYMKNLDYYTYCNQPLLQVKPSGLFSRLAKVVMMFGAKS</sequence>
<reference evidence="2 3" key="1">
    <citation type="submission" date="2020-11" db="EMBL/GenBank/DDBJ databases">
        <title>Fusibacter basophilias sp. nov.</title>
        <authorList>
            <person name="Qiu D."/>
        </authorList>
    </citation>
    <scope>NUCLEOTIDE SEQUENCE [LARGE SCALE GENOMIC DNA]</scope>
    <source>
        <strain evidence="2 3">Q10-2</strain>
    </source>
</reference>
<gene>
    <name evidence="2" type="primary">pelG</name>
    <name evidence="2" type="ORF">ISU02_13845</name>
</gene>
<protein>
    <submittedName>
        <fullName evidence="2">Exopolysaccharide Pel transporter PelG</fullName>
    </submittedName>
</protein>
<keyword evidence="1" id="KW-0472">Membrane</keyword>
<feature type="transmembrane region" description="Helical" evidence="1">
    <location>
        <begin position="131"/>
        <end position="153"/>
    </location>
</feature>
<feature type="transmembrane region" description="Helical" evidence="1">
    <location>
        <begin position="332"/>
        <end position="354"/>
    </location>
</feature>
<proteinExistence type="predicted"/>
<dbReference type="EMBL" id="JADKNH010000008">
    <property type="protein sequence ID" value="MBF4694200.1"/>
    <property type="molecule type" value="Genomic_DNA"/>
</dbReference>
<keyword evidence="3" id="KW-1185">Reference proteome</keyword>
<feature type="transmembrane region" description="Helical" evidence="1">
    <location>
        <begin position="397"/>
        <end position="417"/>
    </location>
</feature>
<comment type="caution">
    <text evidence="2">The sequence shown here is derived from an EMBL/GenBank/DDBJ whole genome shotgun (WGS) entry which is preliminary data.</text>
</comment>
<organism evidence="2 3">
    <name type="scientific">Fusibacter ferrireducens</name>
    <dbReference type="NCBI Taxonomy" id="2785058"/>
    <lineage>
        <taxon>Bacteria</taxon>
        <taxon>Bacillati</taxon>
        <taxon>Bacillota</taxon>
        <taxon>Clostridia</taxon>
        <taxon>Eubacteriales</taxon>
        <taxon>Eubacteriales Family XII. Incertae Sedis</taxon>
        <taxon>Fusibacter</taxon>
    </lineage>
</organism>
<evidence type="ECO:0000313" key="3">
    <source>
        <dbReference type="Proteomes" id="UP000614200"/>
    </source>
</evidence>
<name>A0ABR9ZWD7_9FIRM</name>
<dbReference type="Proteomes" id="UP000614200">
    <property type="component" value="Unassembled WGS sequence"/>
</dbReference>
<feature type="transmembrane region" description="Helical" evidence="1">
    <location>
        <begin position="61"/>
        <end position="84"/>
    </location>
</feature>
<keyword evidence="1" id="KW-1133">Transmembrane helix</keyword>
<feature type="transmembrane region" description="Helical" evidence="1">
    <location>
        <begin position="423"/>
        <end position="441"/>
    </location>
</feature>
<feature type="transmembrane region" description="Helical" evidence="1">
    <location>
        <begin position="23"/>
        <end position="49"/>
    </location>
</feature>
<dbReference type="Pfam" id="PF16933">
    <property type="entry name" value="PelG"/>
    <property type="match status" value="1"/>
</dbReference>